<evidence type="ECO:0000313" key="1">
    <source>
        <dbReference type="EnsemblPlants" id="LPERR12G08280.1"/>
    </source>
</evidence>
<keyword evidence="2" id="KW-1185">Reference proteome</keyword>
<dbReference type="Proteomes" id="UP000032180">
    <property type="component" value="Chromosome 12"/>
</dbReference>
<reference evidence="2" key="2">
    <citation type="submission" date="2013-12" db="EMBL/GenBank/DDBJ databases">
        <authorList>
            <person name="Yu Y."/>
            <person name="Lee S."/>
            <person name="de Baynast K."/>
            <person name="Wissotski M."/>
            <person name="Liu L."/>
            <person name="Talag J."/>
            <person name="Goicoechea J."/>
            <person name="Angelova A."/>
            <person name="Jetty R."/>
            <person name="Kudrna D."/>
            <person name="Golser W."/>
            <person name="Rivera L."/>
            <person name="Zhang J."/>
            <person name="Wing R."/>
        </authorList>
    </citation>
    <scope>NUCLEOTIDE SEQUENCE</scope>
</reference>
<sequence length="115" mass="13028">MAFKILEGQEGTQDNKTMRKRENTIACCALLSADDMNHGVLRRAIEPLGSAVCIRHHWWLNDVDWCKVVCERLKTTINNWKKESGTPTGCVYLLLRDGGGDPLQIPRISVHEHIC</sequence>
<organism evidence="1 2">
    <name type="scientific">Leersia perrieri</name>
    <dbReference type="NCBI Taxonomy" id="77586"/>
    <lineage>
        <taxon>Eukaryota</taxon>
        <taxon>Viridiplantae</taxon>
        <taxon>Streptophyta</taxon>
        <taxon>Embryophyta</taxon>
        <taxon>Tracheophyta</taxon>
        <taxon>Spermatophyta</taxon>
        <taxon>Magnoliopsida</taxon>
        <taxon>Liliopsida</taxon>
        <taxon>Poales</taxon>
        <taxon>Poaceae</taxon>
        <taxon>BOP clade</taxon>
        <taxon>Oryzoideae</taxon>
        <taxon>Oryzeae</taxon>
        <taxon>Oryzinae</taxon>
        <taxon>Leersia</taxon>
    </lineage>
</organism>
<name>A0A0D9XYS0_9ORYZ</name>
<dbReference type="EnsemblPlants" id="LPERR12G08280.1">
    <property type="protein sequence ID" value="LPERR12G08280.1"/>
    <property type="gene ID" value="LPERR12G08280"/>
</dbReference>
<reference evidence="1" key="3">
    <citation type="submission" date="2015-04" db="UniProtKB">
        <authorList>
            <consortium name="EnsemblPlants"/>
        </authorList>
    </citation>
    <scope>IDENTIFICATION</scope>
</reference>
<dbReference type="Gramene" id="LPERR12G08280.1">
    <property type="protein sequence ID" value="LPERR12G08280.1"/>
    <property type="gene ID" value="LPERR12G08280"/>
</dbReference>
<protein>
    <submittedName>
        <fullName evidence="1">Uncharacterized protein</fullName>
    </submittedName>
</protein>
<dbReference type="AlphaFoldDB" id="A0A0D9XYS0"/>
<proteinExistence type="predicted"/>
<dbReference type="HOGENOM" id="CLU_2112400_0_0_1"/>
<evidence type="ECO:0000313" key="2">
    <source>
        <dbReference type="Proteomes" id="UP000032180"/>
    </source>
</evidence>
<accession>A0A0D9XYS0</accession>
<reference evidence="1 2" key="1">
    <citation type="submission" date="2012-08" db="EMBL/GenBank/DDBJ databases">
        <title>Oryza genome evolution.</title>
        <authorList>
            <person name="Wing R.A."/>
        </authorList>
    </citation>
    <scope>NUCLEOTIDE SEQUENCE</scope>
</reference>